<evidence type="ECO:0000256" key="3">
    <source>
        <dbReference type="ARBA" id="ARBA00022679"/>
    </source>
</evidence>
<evidence type="ECO:0000259" key="5">
    <source>
        <dbReference type="Pfam" id="PF04376"/>
    </source>
</evidence>
<dbReference type="InterPro" id="IPR030700">
    <property type="entry name" value="N-end_Aminoacyl_Trfase"/>
</dbReference>
<dbReference type="FunCoup" id="K0KT04">
    <property type="interactions" value="653"/>
</dbReference>
<dbReference type="InterPro" id="IPR007472">
    <property type="entry name" value="N-end_Aminoacyl_Trfase_C"/>
</dbReference>
<dbReference type="GO" id="GO:0005737">
    <property type="term" value="C:cytoplasm"/>
    <property type="evidence" value="ECO:0007669"/>
    <property type="project" value="TreeGrafter"/>
</dbReference>
<dbReference type="eggNOG" id="KOG1193">
    <property type="taxonomic scope" value="Eukaryota"/>
</dbReference>
<name>K0KT04_WICCF</name>
<dbReference type="HOGENOM" id="CLU_020349_2_2_1"/>
<dbReference type="STRING" id="1206466.K0KT04"/>
<dbReference type="PANTHER" id="PTHR21367:SF1">
    <property type="entry name" value="ARGINYL-TRNA--PROTEIN TRANSFERASE 1"/>
    <property type="match status" value="1"/>
</dbReference>
<dbReference type="Proteomes" id="UP000009328">
    <property type="component" value="Unassembled WGS sequence"/>
</dbReference>
<evidence type="ECO:0000256" key="2">
    <source>
        <dbReference type="ARBA" id="ARBA00012025"/>
    </source>
</evidence>
<evidence type="ECO:0000313" key="8">
    <source>
        <dbReference type="Proteomes" id="UP000009328"/>
    </source>
</evidence>
<evidence type="ECO:0000256" key="4">
    <source>
        <dbReference type="ARBA" id="ARBA00023315"/>
    </source>
</evidence>
<dbReference type="SUPFAM" id="SSF55729">
    <property type="entry name" value="Acyl-CoA N-acyltransferases (Nat)"/>
    <property type="match status" value="1"/>
</dbReference>
<dbReference type="InterPro" id="IPR007471">
    <property type="entry name" value="N-end_Aminoacyl_Trfase_N"/>
</dbReference>
<proteinExistence type="inferred from homology"/>
<dbReference type="AlphaFoldDB" id="K0KT04"/>
<comment type="similarity">
    <text evidence="1">Belongs to the R-transferase family.</text>
</comment>
<feature type="domain" description="N-end aminoacyl transferase N-terminal" evidence="5">
    <location>
        <begin position="20"/>
        <end position="116"/>
    </location>
</feature>
<dbReference type="InParanoid" id="K0KT04"/>
<sequence length="445" mass="51512">MLEIREKLILSRPLYLKDDDCGYCHHKKSQKEAISVQSWSDYYALNHQNQTETPPSISIGFQVENMTVEHYDQLINRGFRRSGTFLYKPDMLRGCCRMYTIRTNMDMFKLTKEHRQTVNKFNKRIGIEGGQDVKGKNGYDLMKELRKMDDSGKLVIKFEPSKFTKEKYKLFTKYQNHVHDDYKTSEKSFKRFLCDTPFSQNDAVIKDNKVLKFGATHQCYYLDSKLIAIGFLDILPSGVSSIYLIYDPDYRDLAMGKISGLKEMELTKKLGLDYYYLGYFIEDCPKMNYKRKFGGELLNLTDLTYHKLDDISDYITNGKYCAINSKNENIVEDLYGINSKEFLKAKEYSDKWPGISYSDVDNSVLITNSDDNSTPYDIPTVIPGVTSLETLFENWNTNQIKSLVFADGMIRPAIYDLETATIRKILIDTIRILGQGLANDAIIFI</sequence>
<dbReference type="Pfam" id="PF04376">
    <property type="entry name" value="ATE_N"/>
    <property type="match status" value="1"/>
</dbReference>
<evidence type="ECO:0000256" key="1">
    <source>
        <dbReference type="ARBA" id="ARBA00009991"/>
    </source>
</evidence>
<gene>
    <name evidence="7" type="ORF">BN7_4073</name>
</gene>
<feature type="domain" description="N-end rule aminoacyl transferase C-terminal" evidence="6">
    <location>
        <begin position="166"/>
        <end position="294"/>
    </location>
</feature>
<dbReference type="Pfam" id="PF04377">
    <property type="entry name" value="ATE_C"/>
    <property type="match status" value="1"/>
</dbReference>
<accession>K0KT04</accession>
<dbReference type="GO" id="GO:0004057">
    <property type="term" value="F:arginyl-tRNA--protein transferase activity"/>
    <property type="evidence" value="ECO:0007669"/>
    <property type="project" value="UniProtKB-EC"/>
</dbReference>
<dbReference type="EMBL" id="CAIF01000130">
    <property type="protein sequence ID" value="CCH44509.1"/>
    <property type="molecule type" value="Genomic_DNA"/>
</dbReference>
<keyword evidence="3 7" id="KW-0808">Transferase</keyword>
<keyword evidence="4 7" id="KW-0012">Acyltransferase</keyword>
<dbReference type="PANTHER" id="PTHR21367">
    <property type="entry name" value="ARGININE-TRNA-PROTEIN TRANSFERASE 1"/>
    <property type="match status" value="1"/>
</dbReference>
<evidence type="ECO:0000259" key="6">
    <source>
        <dbReference type="Pfam" id="PF04377"/>
    </source>
</evidence>
<evidence type="ECO:0000313" key="7">
    <source>
        <dbReference type="EMBL" id="CCH44509.1"/>
    </source>
</evidence>
<protein>
    <recommendedName>
        <fullName evidence="2">arginyltransferase</fullName>
        <ecNumber evidence="2">2.3.2.8</ecNumber>
    </recommendedName>
</protein>
<dbReference type="EC" id="2.3.2.8" evidence="2"/>
<organism evidence="7 8">
    <name type="scientific">Wickerhamomyces ciferrii (strain ATCC 14091 / BCRC 22168 / CBS 111 / JCM 3599 / NBRC 0793 / NRRL Y-1031 F-60-10)</name>
    <name type="common">Yeast</name>
    <name type="synonym">Pichia ciferrii</name>
    <dbReference type="NCBI Taxonomy" id="1206466"/>
    <lineage>
        <taxon>Eukaryota</taxon>
        <taxon>Fungi</taxon>
        <taxon>Dikarya</taxon>
        <taxon>Ascomycota</taxon>
        <taxon>Saccharomycotina</taxon>
        <taxon>Saccharomycetes</taxon>
        <taxon>Phaffomycetales</taxon>
        <taxon>Wickerhamomycetaceae</taxon>
        <taxon>Wickerhamomyces</taxon>
    </lineage>
</organism>
<reference evidence="7 8" key="1">
    <citation type="journal article" date="2012" name="Eukaryot. Cell">
        <title>Draft genome sequence of Wickerhamomyces ciferrii NRRL Y-1031 F-60-10.</title>
        <authorList>
            <person name="Schneider J."/>
            <person name="Andrea H."/>
            <person name="Blom J."/>
            <person name="Jaenicke S."/>
            <person name="Ruckert C."/>
            <person name="Schorsch C."/>
            <person name="Szczepanowski R."/>
            <person name="Farwick M."/>
            <person name="Goesmann A."/>
            <person name="Puhler A."/>
            <person name="Schaffer S."/>
            <person name="Tauch A."/>
            <person name="Kohler T."/>
            <person name="Brinkrolf K."/>
        </authorList>
    </citation>
    <scope>NUCLEOTIDE SEQUENCE [LARGE SCALE GENOMIC DNA]</scope>
    <source>
        <strain evidence="8">ATCC 14091 / BCRC 22168 / CBS 111 / JCM 3599 / NBRC 0793 / NRRL Y-1031 F-60-10</strain>
    </source>
</reference>
<keyword evidence="8" id="KW-1185">Reference proteome</keyword>
<comment type="caution">
    <text evidence="7">The sequence shown here is derived from an EMBL/GenBank/DDBJ whole genome shotgun (WGS) entry which is preliminary data.</text>
</comment>
<dbReference type="InterPro" id="IPR016181">
    <property type="entry name" value="Acyl_CoA_acyltransferase"/>
</dbReference>